<organism evidence="1 2">
    <name type="scientific">Athelia psychrophila</name>
    <dbReference type="NCBI Taxonomy" id="1759441"/>
    <lineage>
        <taxon>Eukaryota</taxon>
        <taxon>Fungi</taxon>
        <taxon>Dikarya</taxon>
        <taxon>Basidiomycota</taxon>
        <taxon>Agaricomycotina</taxon>
        <taxon>Agaricomycetes</taxon>
        <taxon>Agaricomycetidae</taxon>
        <taxon>Atheliales</taxon>
        <taxon>Atheliaceae</taxon>
        <taxon>Athelia</taxon>
    </lineage>
</organism>
<gene>
    <name evidence="1" type="ORF">FIBSPDRAFT_227443</name>
</gene>
<evidence type="ECO:0000313" key="1">
    <source>
        <dbReference type="EMBL" id="KZP09877.1"/>
    </source>
</evidence>
<dbReference type="Proteomes" id="UP000076532">
    <property type="component" value="Unassembled WGS sequence"/>
</dbReference>
<protein>
    <submittedName>
        <fullName evidence="1">Uncharacterized protein</fullName>
    </submittedName>
</protein>
<keyword evidence="2" id="KW-1185">Reference proteome</keyword>
<sequence length="86" mass="9853">MVAITAYSQALFSPLSHLAIARRIDVLFRVPHDPYSLSSLFIARDFQDLIDLVLRNLLSGHIPILACVMHHISQMYLTMQLYPQLM</sequence>
<evidence type="ECO:0000313" key="2">
    <source>
        <dbReference type="Proteomes" id="UP000076532"/>
    </source>
</evidence>
<reference evidence="1 2" key="1">
    <citation type="journal article" date="2016" name="Mol. Biol. Evol.">
        <title>Comparative Genomics of Early-Diverging Mushroom-Forming Fungi Provides Insights into the Origins of Lignocellulose Decay Capabilities.</title>
        <authorList>
            <person name="Nagy L.G."/>
            <person name="Riley R."/>
            <person name="Tritt A."/>
            <person name="Adam C."/>
            <person name="Daum C."/>
            <person name="Floudas D."/>
            <person name="Sun H."/>
            <person name="Yadav J.S."/>
            <person name="Pangilinan J."/>
            <person name="Larsson K.H."/>
            <person name="Matsuura K."/>
            <person name="Barry K."/>
            <person name="Labutti K."/>
            <person name="Kuo R."/>
            <person name="Ohm R.A."/>
            <person name="Bhattacharya S.S."/>
            <person name="Shirouzu T."/>
            <person name="Yoshinaga Y."/>
            <person name="Martin F.M."/>
            <person name="Grigoriev I.V."/>
            <person name="Hibbett D.S."/>
        </authorList>
    </citation>
    <scope>NUCLEOTIDE SEQUENCE [LARGE SCALE GENOMIC DNA]</scope>
    <source>
        <strain evidence="1 2">CBS 109695</strain>
    </source>
</reference>
<name>A0A165YSS4_9AGAM</name>
<dbReference type="EMBL" id="KV417690">
    <property type="protein sequence ID" value="KZP09877.1"/>
    <property type="molecule type" value="Genomic_DNA"/>
</dbReference>
<dbReference type="AlphaFoldDB" id="A0A165YSS4"/>
<accession>A0A165YSS4</accession>
<proteinExistence type="predicted"/>